<proteinExistence type="predicted"/>
<evidence type="ECO:0000256" key="2">
    <source>
        <dbReference type="SAM" id="Phobius"/>
    </source>
</evidence>
<keyword evidence="2" id="KW-0812">Transmembrane</keyword>
<keyword evidence="2" id="KW-1133">Transmembrane helix</keyword>
<comment type="caution">
    <text evidence="3">The sequence shown here is derived from an EMBL/GenBank/DDBJ whole genome shotgun (WGS) entry which is preliminary data.</text>
</comment>
<evidence type="ECO:0000256" key="1">
    <source>
        <dbReference type="SAM" id="MobiDB-lite"/>
    </source>
</evidence>
<dbReference type="Proteomes" id="UP001595751">
    <property type="component" value="Unassembled WGS sequence"/>
</dbReference>
<feature type="transmembrane region" description="Helical" evidence="2">
    <location>
        <begin position="67"/>
        <end position="90"/>
    </location>
</feature>
<evidence type="ECO:0000313" key="3">
    <source>
        <dbReference type="EMBL" id="MFC3848681.1"/>
    </source>
</evidence>
<sequence length="326" mass="32454">MVRSDLPRAAKGAIAASQALGGAALIALVLGVVAVVVGWPLLAWTAMLVVLAWCLSWGVFAGVASGAWALAAAAAVGVPAVWAIVSGLSAPGPAGLPVLVGVPLAGLAAGLVGGAAVRVSWDRRQAERERRLAALPDWARDELGAAADDLDPEFRRDPGPAVVGSHSDPAVRLLAAVCRPLPGATVLAGEPAVAVNGSRVAVVAWGPRLDRADQAPPLPRLPEGATARVFVLREGTELGDGTELGGATELGDGPAPAPSAAPGETGRTGEGGTAGAVEIIATEPQELAAHLGAGTPPDGDARHGIAADLHARVLRALDGYPGSGER</sequence>
<feature type="compositionally biased region" description="Low complexity" evidence="1">
    <location>
        <begin position="239"/>
        <end position="265"/>
    </location>
</feature>
<gene>
    <name evidence="3" type="ORF">ACFORJ_00660</name>
</gene>
<accession>A0ABV7ZKL3</accession>
<feature type="transmembrane region" description="Helical" evidence="2">
    <location>
        <begin position="41"/>
        <end position="60"/>
    </location>
</feature>
<protein>
    <submittedName>
        <fullName evidence="3">Uncharacterized protein</fullName>
    </submittedName>
</protein>
<dbReference type="RefSeq" id="WP_290292181.1">
    <property type="nucleotide sequence ID" value="NZ_CP047211.1"/>
</dbReference>
<dbReference type="EMBL" id="JBHRZN010000001">
    <property type="protein sequence ID" value="MFC3848681.1"/>
    <property type="molecule type" value="Genomic_DNA"/>
</dbReference>
<evidence type="ECO:0000313" key="4">
    <source>
        <dbReference type="Proteomes" id="UP001595751"/>
    </source>
</evidence>
<name>A0ABV7ZKL3_9CORY</name>
<reference evidence="4" key="1">
    <citation type="journal article" date="2019" name="Int. J. Syst. Evol. Microbiol.">
        <title>The Global Catalogue of Microorganisms (GCM) 10K type strain sequencing project: providing services to taxonomists for standard genome sequencing and annotation.</title>
        <authorList>
            <consortium name="The Broad Institute Genomics Platform"/>
            <consortium name="The Broad Institute Genome Sequencing Center for Infectious Disease"/>
            <person name="Wu L."/>
            <person name="Ma J."/>
        </authorList>
    </citation>
    <scope>NUCLEOTIDE SEQUENCE [LARGE SCALE GENOMIC DNA]</scope>
    <source>
        <strain evidence="4">CCUG 53252</strain>
    </source>
</reference>
<keyword evidence="4" id="KW-1185">Reference proteome</keyword>
<keyword evidence="2" id="KW-0472">Membrane</keyword>
<feature type="transmembrane region" description="Helical" evidence="2">
    <location>
        <begin position="96"/>
        <end position="121"/>
    </location>
</feature>
<organism evidence="3 4">
    <name type="scientific">Corynebacterium hansenii</name>
    <dbReference type="NCBI Taxonomy" id="394964"/>
    <lineage>
        <taxon>Bacteria</taxon>
        <taxon>Bacillati</taxon>
        <taxon>Actinomycetota</taxon>
        <taxon>Actinomycetes</taxon>
        <taxon>Mycobacteriales</taxon>
        <taxon>Corynebacteriaceae</taxon>
        <taxon>Corynebacterium</taxon>
    </lineage>
</organism>
<feature type="transmembrane region" description="Helical" evidence="2">
    <location>
        <begin position="12"/>
        <end position="35"/>
    </location>
</feature>
<feature type="region of interest" description="Disordered" evidence="1">
    <location>
        <begin position="237"/>
        <end position="272"/>
    </location>
</feature>